<proteinExistence type="predicted"/>
<sequence>RQRPLHHRRPVAVLGPLHGRIRVEPFRRALVDLDGVDALRVPAVFAVAVRLAHHRLQAGIVGCDPQRPAGRHQQAHEGAVHWHRPAHLDPAGDLALEHGVVAVQAECIVDDVADAHVVQQYAGGLAAVIDQVVQFGLTLQQPHVGARQLGNHLAGADDVDRVQGQVLVGRVETDGEVGHFFDAAAVQRLAGHVHIGDLAVLIDPRLHVAQQVGHAATLRFPVCRRGRLCLDGRHPSRRRAGFICLRAGGARPQQAQHKPDNTHDQSVEILGSKYLNSVAKKNGTPWRVVSFWQN</sequence>
<evidence type="ECO:0000313" key="2">
    <source>
        <dbReference type="Proteomes" id="UP000008311"/>
    </source>
</evidence>
<accession>B9TP82</accession>
<reference evidence="2" key="1">
    <citation type="journal article" date="2010" name="Nat. Biotechnol.">
        <title>Draft genome sequence of the oilseed species Ricinus communis.</title>
        <authorList>
            <person name="Chan A.P."/>
            <person name="Crabtree J."/>
            <person name="Zhao Q."/>
            <person name="Lorenzi H."/>
            <person name="Orvis J."/>
            <person name="Puiu D."/>
            <person name="Melake-Berhan A."/>
            <person name="Jones K.M."/>
            <person name="Redman J."/>
            <person name="Chen G."/>
            <person name="Cahoon E.B."/>
            <person name="Gedil M."/>
            <person name="Stanke M."/>
            <person name="Haas B.J."/>
            <person name="Wortman J.R."/>
            <person name="Fraser-Liggett C.M."/>
            <person name="Ravel J."/>
            <person name="Rabinowicz P.D."/>
        </authorList>
    </citation>
    <scope>NUCLEOTIDE SEQUENCE [LARGE SCALE GENOMIC DNA]</scope>
    <source>
        <strain evidence="2">cv. Hale</strain>
    </source>
</reference>
<dbReference type="EMBL" id="EQ994952">
    <property type="protein sequence ID" value="EEF22332.1"/>
    <property type="molecule type" value="Genomic_DNA"/>
</dbReference>
<evidence type="ECO:0000313" key="1">
    <source>
        <dbReference type="EMBL" id="EEF22332.1"/>
    </source>
</evidence>
<dbReference type="Proteomes" id="UP000008311">
    <property type="component" value="Unassembled WGS sequence"/>
</dbReference>
<organism evidence="1 2">
    <name type="scientific">Ricinus communis</name>
    <name type="common">Castor bean</name>
    <dbReference type="NCBI Taxonomy" id="3988"/>
    <lineage>
        <taxon>Eukaryota</taxon>
        <taxon>Viridiplantae</taxon>
        <taxon>Streptophyta</taxon>
        <taxon>Embryophyta</taxon>
        <taxon>Tracheophyta</taxon>
        <taxon>Spermatophyta</taxon>
        <taxon>Magnoliopsida</taxon>
        <taxon>eudicotyledons</taxon>
        <taxon>Gunneridae</taxon>
        <taxon>Pentapetalae</taxon>
        <taxon>rosids</taxon>
        <taxon>fabids</taxon>
        <taxon>Malpighiales</taxon>
        <taxon>Euphorbiaceae</taxon>
        <taxon>Acalyphoideae</taxon>
        <taxon>Acalypheae</taxon>
        <taxon>Ricinus</taxon>
    </lineage>
</organism>
<keyword evidence="2" id="KW-1185">Reference proteome</keyword>
<feature type="non-terminal residue" evidence="1">
    <location>
        <position position="1"/>
    </location>
</feature>
<dbReference type="InParanoid" id="B9TP82"/>
<dbReference type="AlphaFoldDB" id="B9TP82"/>
<gene>
    <name evidence="1" type="ORF">RCOM_1972940</name>
</gene>
<name>B9TP82_RICCO</name>
<protein>
    <submittedName>
        <fullName evidence="1">Uncharacterized protein</fullName>
    </submittedName>
</protein>